<dbReference type="SUPFAM" id="SSF100895">
    <property type="entry name" value="Kazal-type serine protease inhibitors"/>
    <property type="match status" value="2"/>
</dbReference>
<dbReference type="PROSITE" id="PS51465">
    <property type="entry name" value="KAZAL_2"/>
    <property type="match status" value="2"/>
</dbReference>
<evidence type="ECO:0000313" key="6">
    <source>
        <dbReference type="EMBL" id="ODM93806.1"/>
    </source>
</evidence>
<organism evidence="6 7">
    <name type="scientific">Orchesella cincta</name>
    <name type="common">Springtail</name>
    <name type="synonym">Podura cincta</name>
    <dbReference type="NCBI Taxonomy" id="48709"/>
    <lineage>
        <taxon>Eukaryota</taxon>
        <taxon>Metazoa</taxon>
        <taxon>Ecdysozoa</taxon>
        <taxon>Arthropoda</taxon>
        <taxon>Hexapoda</taxon>
        <taxon>Collembola</taxon>
        <taxon>Entomobryomorpha</taxon>
        <taxon>Entomobryoidea</taxon>
        <taxon>Orchesellidae</taxon>
        <taxon>Orchesellinae</taxon>
        <taxon>Orchesella</taxon>
    </lineage>
</organism>
<dbReference type="InterPro" id="IPR002350">
    <property type="entry name" value="Kazal_dom"/>
</dbReference>
<feature type="chain" id="PRO_5008904216" evidence="4">
    <location>
        <begin position="23"/>
        <end position="128"/>
    </location>
</feature>
<dbReference type="InterPro" id="IPR036058">
    <property type="entry name" value="Kazal_dom_sf"/>
</dbReference>
<dbReference type="EMBL" id="LJIJ01000908">
    <property type="protein sequence ID" value="ODM93806.1"/>
    <property type="molecule type" value="Genomic_DNA"/>
</dbReference>
<dbReference type="CDD" id="cd00104">
    <property type="entry name" value="KAZAL_FS"/>
    <property type="match status" value="2"/>
</dbReference>
<evidence type="ECO:0000256" key="3">
    <source>
        <dbReference type="ARBA" id="ARBA00023157"/>
    </source>
</evidence>
<dbReference type="STRING" id="48709.A0A1D2ML90"/>
<dbReference type="GO" id="GO:0004867">
    <property type="term" value="F:serine-type endopeptidase inhibitor activity"/>
    <property type="evidence" value="ECO:0007669"/>
    <property type="project" value="UniProtKB-KW"/>
</dbReference>
<dbReference type="PANTHER" id="PTHR21131:SF0">
    <property type="entry name" value="GEO10195P1-RELATED"/>
    <property type="match status" value="1"/>
</dbReference>
<keyword evidence="7" id="KW-1185">Reference proteome</keyword>
<evidence type="ECO:0000256" key="2">
    <source>
        <dbReference type="ARBA" id="ARBA00022900"/>
    </source>
</evidence>
<feature type="domain" description="Kazal-like" evidence="5">
    <location>
        <begin position="22"/>
        <end position="73"/>
    </location>
</feature>
<evidence type="ECO:0000313" key="7">
    <source>
        <dbReference type="Proteomes" id="UP000094527"/>
    </source>
</evidence>
<dbReference type="OrthoDB" id="126772at2759"/>
<dbReference type="Pfam" id="PF07648">
    <property type="entry name" value="Kazal_2"/>
    <property type="match status" value="1"/>
</dbReference>
<reference evidence="6 7" key="1">
    <citation type="journal article" date="2016" name="Genome Biol. Evol.">
        <title>Gene Family Evolution Reflects Adaptation to Soil Environmental Stressors in the Genome of the Collembolan Orchesella cincta.</title>
        <authorList>
            <person name="Faddeeva-Vakhrusheva A."/>
            <person name="Derks M.F."/>
            <person name="Anvar S.Y."/>
            <person name="Agamennone V."/>
            <person name="Suring W."/>
            <person name="Smit S."/>
            <person name="van Straalen N.M."/>
            <person name="Roelofs D."/>
        </authorList>
    </citation>
    <scope>NUCLEOTIDE SEQUENCE [LARGE SCALE GENOMIC DNA]</scope>
    <source>
        <tissue evidence="6">Mixed pool</tissue>
    </source>
</reference>
<evidence type="ECO:0000256" key="1">
    <source>
        <dbReference type="ARBA" id="ARBA00022690"/>
    </source>
</evidence>
<comment type="caution">
    <text evidence="6">The sequence shown here is derived from an EMBL/GenBank/DDBJ whole genome shotgun (WGS) entry which is preliminary data.</text>
</comment>
<sequence length="128" mass="13728">MHFVKATLFFVFVTVIVSLASSISDSSCICTLEYLPTCGSDGQTYSNTCLLRCEQGSNPALQQACNHECPCEVAANGTSVKPQPETCICTKIYLPVCGSNGVTYDNPCILECAQKSNPGITMVREGRC</sequence>
<dbReference type="GO" id="GO:0005615">
    <property type="term" value="C:extracellular space"/>
    <property type="evidence" value="ECO:0007669"/>
    <property type="project" value="TreeGrafter"/>
</dbReference>
<proteinExistence type="predicted"/>
<gene>
    <name evidence="6" type="ORF">Ocin01_12870</name>
</gene>
<dbReference type="InterPro" id="IPR053265">
    <property type="entry name" value="Serpin"/>
</dbReference>
<feature type="signal peptide" evidence="4">
    <location>
        <begin position="1"/>
        <end position="22"/>
    </location>
</feature>
<keyword evidence="2" id="KW-0722">Serine protease inhibitor</keyword>
<dbReference type="PROSITE" id="PS00282">
    <property type="entry name" value="KAZAL_1"/>
    <property type="match status" value="2"/>
</dbReference>
<dbReference type="Gene3D" id="3.30.60.30">
    <property type="match status" value="2"/>
</dbReference>
<name>A0A1D2ML90_ORCCI</name>
<keyword evidence="3" id="KW-1015">Disulfide bond</keyword>
<keyword evidence="1" id="KW-0646">Protease inhibitor</keyword>
<evidence type="ECO:0000256" key="4">
    <source>
        <dbReference type="SAM" id="SignalP"/>
    </source>
</evidence>
<dbReference type="FunFam" id="3.30.60.30:FF:000067">
    <property type="entry name" value="Thrombin inhibitor rhodniin"/>
    <property type="match status" value="1"/>
</dbReference>
<feature type="domain" description="Kazal-like" evidence="5">
    <location>
        <begin position="81"/>
        <end position="128"/>
    </location>
</feature>
<dbReference type="PANTHER" id="PTHR21131">
    <property type="entry name" value="SERINE-TYPE ENDOPEPTIDASE INHIBITOR"/>
    <property type="match status" value="1"/>
</dbReference>
<evidence type="ECO:0000259" key="5">
    <source>
        <dbReference type="PROSITE" id="PS51465"/>
    </source>
</evidence>
<dbReference type="Proteomes" id="UP000094527">
    <property type="component" value="Unassembled WGS sequence"/>
</dbReference>
<dbReference type="OMA" id="NCANECQ"/>
<dbReference type="Pfam" id="PF00050">
    <property type="entry name" value="Kazal_1"/>
    <property type="match status" value="1"/>
</dbReference>
<keyword evidence="4" id="KW-0732">Signal</keyword>
<dbReference type="AlphaFoldDB" id="A0A1D2ML90"/>
<dbReference type="SMART" id="SM00280">
    <property type="entry name" value="KAZAL"/>
    <property type="match status" value="2"/>
</dbReference>
<accession>A0A1D2ML90</accession>
<protein>
    <submittedName>
        <fullName evidence="6">Serine protease inhibitor dipetalogastin</fullName>
    </submittedName>
</protein>